<organism evidence="1 2">
    <name type="scientific">Mythimna loreyi</name>
    <dbReference type="NCBI Taxonomy" id="667449"/>
    <lineage>
        <taxon>Eukaryota</taxon>
        <taxon>Metazoa</taxon>
        <taxon>Ecdysozoa</taxon>
        <taxon>Arthropoda</taxon>
        <taxon>Hexapoda</taxon>
        <taxon>Insecta</taxon>
        <taxon>Pterygota</taxon>
        <taxon>Neoptera</taxon>
        <taxon>Endopterygota</taxon>
        <taxon>Lepidoptera</taxon>
        <taxon>Glossata</taxon>
        <taxon>Ditrysia</taxon>
        <taxon>Noctuoidea</taxon>
        <taxon>Noctuidae</taxon>
        <taxon>Noctuinae</taxon>
        <taxon>Hadenini</taxon>
        <taxon>Mythimna</taxon>
    </lineage>
</organism>
<reference evidence="1" key="1">
    <citation type="submission" date="2023-03" db="EMBL/GenBank/DDBJ databases">
        <title>Chromosome-level genomes of two armyworms, Mythimna separata and Mythimna loreyi, provide insights into the biosynthesis and reception of sex pheromones.</title>
        <authorList>
            <person name="Zhao H."/>
        </authorList>
    </citation>
    <scope>NUCLEOTIDE SEQUENCE</scope>
    <source>
        <strain evidence="1">BeijingLab</strain>
    </source>
</reference>
<proteinExistence type="predicted"/>
<protein>
    <submittedName>
        <fullName evidence="1">Uncharacterized protein</fullName>
    </submittedName>
</protein>
<evidence type="ECO:0000313" key="1">
    <source>
        <dbReference type="EMBL" id="KAJ8709701.1"/>
    </source>
</evidence>
<keyword evidence="2" id="KW-1185">Reference proteome</keyword>
<dbReference type="Proteomes" id="UP001231649">
    <property type="component" value="Chromosome 24"/>
</dbReference>
<dbReference type="EMBL" id="CM056800">
    <property type="protein sequence ID" value="KAJ8709701.1"/>
    <property type="molecule type" value="Genomic_DNA"/>
</dbReference>
<evidence type="ECO:0000313" key="2">
    <source>
        <dbReference type="Proteomes" id="UP001231649"/>
    </source>
</evidence>
<name>A0ACC2Q6T0_9NEOP</name>
<sequence length="804" mass="93179">MNIDDLEFDSETDSEIDSEDEPLLEPDHIRRHILLDDDDDPRSERMPRTQPSFYNTTTQSTHSDYTEDSELAAAEAQITFALSTNKLLDEKINKLEAILPSRLNELRKMLARVQISDSENDKSETFRYISCGRPYFKDKQNFPAPDNDDAKMAKSQMYDFSLVISAPGWTVKDKSELITMIHKMSIDIRKNELYAKITTLKRNAEPTKKLDKEIMAIRREIDRVNKLPLSKVALPIDQEYDWDMLANKLNRRHTAQEYQALWKLFFHPSISKNSWSTTEHARLLQIACEYRRQDWDTIAQKLDTGRTGYQCFVYFRTNMNNSFTGKKWTSEEVTYLKRLIEYFKEDNYIPWGKIAAAMENRTKIQIYNKYMRLIELRKGRFLPEEDAVILNCVQRFGTNYKRMVDYLPGRSMVQIRARHQVLSKMRVSTVWTVEDDKKLIQLMRNQEPNMNFSTATQYFPGRNRTKIRTRYVTLLKWLKKHPNLGLEHAPRRGARRLNHGRPSENLNDAVENLKNSLITTVETRAKKKKINLESTHVDLDDAISVYIVNCLIKEGEAEAKKNSPESQIVLGPDLIVSVSDLNITNLRKNIIFLNACLDEERYLDSDYCKDYPAIGDNNQDVSLVRVKSYSRKNSSQTITVTDSPNVWGNPLLFEGNHKRIQRSFVLPPQLASITGIKAILTCVLDHSQYSDSINLHVLCRRNALLKELLDQLLERFYVLFTWPMILSNEGPTNIGSKTTRIDSVFVRPPTLPSAPEVTINVECIKKYKNKQVTNDIDLNEDEAKKIVIAVEDNSNKTITNPFSD</sequence>
<comment type="caution">
    <text evidence="1">The sequence shown here is derived from an EMBL/GenBank/DDBJ whole genome shotgun (WGS) entry which is preliminary data.</text>
</comment>
<gene>
    <name evidence="1" type="ORF">PYW08_009705</name>
</gene>
<accession>A0ACC2Q6T0</accession>